<evidence type="ECO:0000256" key="8">
    <source>
        <dbReference type="ARBA" id="ARBA00023136"/>
    </source>
</evidence>
<proteinExistence type="predicted"/>
<dbReference type="Gene3D" id="3.30.530.20">
    <property type="match status" value="1"/>
</dbReference>
<dbReference type="Gene3D" id="1.10.510.10">
    <property type="entry name" value="Transferase(Phosphotransferase) domain 1"/>
    <property type="match status" value="1"/>
</dbReference>
<evidence type="ECO:0000313" key="13">
    <source>
        <dbReference type="EMBL" id="KAH6831705.1"/>
    </source>
</evidence>
<dbReference type="PROSITE" id="PS50848">
    <property type="entry name" value="START"/>
    <property type="match status" value="1"/>
</dbReference>
<evidence type="ECO:0000256" key="2">
    <source>
        <dbReference type="ARBA" id="ARBA00022614"/>
    </source>
</evidence>
<dbReference type="EMBL" id="SDAM02000084">
    <property type="protein sequence ID" value="KAH6831705.1"/>
    <property type="molecule type" value="Genomic_DNA"/>
</dbReference>
<evidence type="ECO:0000259" key="11">
    <source>
        <dbReference type="PROSITE" id="PS50011"/>
    </source>
</evidence>
<organism evidence="13 14">
    <name type="scientific">Perilla frutescens var. hirtella</name>
    <name type="common">Perilla citriodora</name>
    <name type="synonym">Perilla setoyensis</name>
    <dbReference type="NCBI Taxonomy" id="608512"/>
    <lineage>
        <taxon>Eukaryota</taxon>
        <taxon>Viridiplantae</taxon>
        <taxon>Streptophyta</taxon>
        <taxon>Embryophyta</taxon>
        <taxon>Tracheophyta</taxon>
        <taxon>Spermatophyta</taxon>
        <taxon>Magnoliopsida</taxon>
        <taxon>eudicotyledons</taxon>
        <taxon>Gunneridae</taxon>
        <taxon>Pentapetalae</taxon>
        <taxon>asterids</taxon>
        <taxon>lamiids</taxon>
        <taxon>Lamiales</taxon>
        <taxon>Lamiaceae</taxon>
        <taxon>Nepetoideae</taxon>
        <taxon>Elsholtzieae</taxon>
        <taxon>Perilla</taxon>
    </lineage>
</organism>
<feature type="region of interest" description="Disordered" evidence="9">
    <location>
        <begin position="674"/>
        <end position="701"/>
    </location>
</feature>
<evidence type="ECO:0000313" key="14">
    <source>
        <dbReference type="Proteomes" id="UP001190926"/>
    </source>
</evidence>
<dbReference type="InterPro" id="IPR001611">
    <property type="entry name" value="Leu-rich_rpt"/>
</dbReference>
<keyword evidence="5" id="KW-0547">Nucleotide-binding</keyword>
<evidence type="ECO:0000256" key="7">
    <source>
        <dbReference type="ARBA" id="ARBA00022989"/>
    </source>
</evidence>
<dbReference type="Pfam" id="PF01852">
    <property type="entry name" value="START"/>
    <property type="match status" value="1"/>
</dbReference>
<dbReference type="PANTHER" id="PTHR48007:SF64">
    <property type="entry name" value="POLLEN RECEPTOR-LIKE KINASE 1"/>
    <property type="match status" value="1"/>
</dbReference>
<dbReference type="InterPro" id="IPR032675">
    <property type="entry name" value="LRR_dom_sf"/>
</dbReference>
<feature type="compositionally biased region" description="Polar residues" evidence="9">
    <location>
        <begin position="679"/>
        <end position="689"/>
    </location>
</feature>
<evidence type="ECO:0008006" key="15">
    <source>
        <dbReference type="Google" id="ProtNLM"/>
    </source>
</evidence>
<evidence type="ECO:0000256" key="1">
    <source>
        <dbReference type="ARBA" id="ARBA00004370"/>
    </source>
</evidence>
<dbReference type="GO" id="GO:0016020">
    <property type="term" value="C:membrane"/>
    <property type="evidence" value="ECO:0007669"/>
    <property type="project" value="UniProtKB-SubCell"/>
</dbReference>
<dbReference type="GO" id="GO:0004672">
    <property type="term" value="F:protein kinase activity"/>
    <property type="evidence" value="ECO:0007669"/>
    <property type="project" value="InterPro"/>
</dbReference>
<comment type="caution">
    <text evidence="13">The sequence shown here is derived from an EMBL/GenBank/DDBJ whole genome shotgun (WGS) entry which is preliminary data.</text>
</comment>
<keyword evidence="2" id="KW-0433">Leucine-rich repeat</keyword>
<keyword evidence="7 10" id="KW-1133">Transmembrane helix</keyword>
<dbReference type="FunFam" id="3.30.200.20:FF:000307">
    <property type="entry name" value="pollen receptor-like kinase 1"/>
    <property type="match status" value="1"/>
</dbReference>
<evidence type="ECO:0000256" key="4">
    <source>
        <dbReference type="ARBA" id="ARBA00022737"/>
    </source>
</evidence>
<feature type="domain" description="Protein kinase" evidence="11">
    <location>
        <begin position="721"/>
        <end position="986"/>
    </location>
</feature>
<dbReference type="InterPro" id="IPR002913">
    <property type="entry name" value="START_lipid-bd_dom"/>
</dbReference>
<evidence type="ECO:0000256" key="5">
    <source>
        <dbReference type="ARBA" id="ARBA00022741"/>
    </source>
</evidence>
<dbReference type="Pfam" id="PF07714">
    <property type="entry name" value="PK_Tyr_Ser-Thr"/>
    <property type="match status" value="1"/>
</dbReference>
<dbReference type="InterPro" id="IPR046959">
    <property type="entry name" value="PRK1-6/SRF4-like"/>
</dbReference>
<dbReference type="InterPro" id="IPR001245">
    <property type="entry name" value="Ser-Thr/Tyr_kinase_cat_dom"/>
</dbReference>
<dbReference type="InterPro" id="IPR000719">
    <property type="entry name" value="Prot_kinase_dom"/>
</dbReference>
<reference evidence="13 14" key="1">
    <citation type="journal article" date="2021" name="Nat. Commun.">
        <title>Incipient diploidization of the medicinal plant Perilla within 10,000 years.</title>
        <authorList>
            <person name="Zhang Y."/>
            <person name="Shen Q."/>
            <person name="Leng L."/>
            <person name="Zhang D."/>
            <person name="Chen S."/>
            <person name="Shi Y."/>
            <person name="Ning Z."/>
            <person name="Chen S."/>
        </authorList>
    </citation>
    <scope>NUCLEOTIDE SEQUENCE [LARGE SCALE GENOMIC DNA]</scope>
    <source>
        <strain evidence="14">cv. PC099</strain>
    </source>
</reference>
<feature type="transmembrane region" description="Helical" evidence="10">
    <location>
        <begin position="604"/>
        <end position="627"/>
    </location>
</feature>
<feature type="transmembrane region" description="Helical" evidence="10">
    <location>
        <begin position="6"/>
        <end position="25"/>
    </location>
</feature>
<dbReference type="SUPFAM" id="SSF56112">
    <property type="entry name" value="Protein kinase-like (PK-like)"/>
    <property type="match status" value="1"/>
</dbReference>
<evidence type="ECO:0000256" key="6">
    <source>
        <dbReference type="ARBA" id="ARBA00022840"/>
    </source>
</evidence>
<dbReference type="InterPro" id="IPR023393">
    <property type="entry name" value="START-like_dom_sf"/>
</dbReference>
<dbReference type="GO" id="GO:0005524">
    <property type="term" value="F:ATP binding"/>
    <property type="evidence" value="ECO:0007669"/>
    <property type="project" value="UniProtKB-KW"/>
</dbReference>
<dbReference type="Pfam" id="PF08263">
    <property type="entry name" value="LRRNT_2"/>
    <property type="match status" value="1"/>
</dbReference>
<dbReference type="Gene3D" id="3.30.200.20">
    <property type="entry name" value="Phosphorylase Kinase, domain 1"/>
    <property type="match status" value="1"/>
</dbReference>
<keyword evidence="14" id="KW-1185">Reference proteome</keyword>
<dbReference type="PANTHER" id="PTHR48007">
    <property type="entry name" value="LEUCINE-RICH REPEAT RECEPTOR-LIKE PROTEIN KINASE PXC1"/>
    <property type="match status" value="1"/>
</dbReference>
<gene>
    <name evidence="13" type="ORF">C2S53_008638</name>
</gene>
<name>A0AAD4JEL3_PERFH</name>
<dbReference type="GO" id="GO:0008289">
    <property type="term" value="F:lipid binding"/>
    <property type="evidence" value="ECO:0007669"/>
    <property type="project" value="InterPro"/>
</dbReference>
<accession>A0AAD4JEL3</accession>
<keyword evidence="3 10" id="KW-0812">Transmembrane</keyword>
<protein>
    <recommendedName>
        <fullName evidence="15">Protein kinase domain-containing protein</fullName>
    </recommendedName>
</protein>
<dbReference type="Pfam" id="PF00560">
    <property type="entry name" value="LRR_1"/>
    <property type="match status" value="2"/>
</dbReference>
<evidence type="ECO:0000256" key="10">
    <source>
        <dbReference type="SAM" id="Phobius"/>
    </source>
</evidence>
<evidence type="ECO:0000256" key="9">
    <source>
        <dbReference type="SAM" id="MobiDB-lite"/>
    </source>
</evidence>
<dbReference type="Gene3D" id="3.80.10.10">
    <property type="entry name" value="Ribonuclease Inhibitor"/>
    <property type="match status" value="2"/>
</dbReference>
<evidence type="ECO:0000259" key="12">
    <source>
        <dbReference type="PROSITE" id="PS50848"/>
    </source>
</evidence>
<evidence type="ECO:0000256" key="3">
    <source>
        <dbReference type="ARBA" id="ARBA00022692"/>
    </source>
</evidence>
<dbReference type="SUPFAM" id="SSF55961">
    <property type="entry name" value="Bet v1-like"/>
    <property type="match status" value="1"/>
</dbReference>
<dbReference type="InterPro" id="IPR011009">
    <property type="entry name" value="Kinase-like_dom_sf"/>
</dbReference>
<dbReference type="InterPro" id="IPR013210">
    <property type="entry name" value="LRR_N_plant-typ"/>
</dbReference>
<dbReference type="Proteomes" id="UP001190926">
    <property type="component" value="Unassembled WGS sequence"/>
</dbReference>
<feature type="domain" description="START" evidence="12">
    <location>
        <begin position="80"/>
        <end position="265"/>
    </location>
</feature>
<keyword evidence="6" id="KW-0067">ATP-binding</keyword>
<dbReference type="PROSITE" id="PS50011">
    <property type="entry name" value="PROTEIN_KINASE_DOM"/>
    <property type="match status" value="1"/>
</dbReference>
<keyword evidence="4" id="KW-0677">Repeat</keyword>
<keyword evidence="8 10" id="KW-0472">Membrane</keyword>
<sequence>MDGYGPCGWTWTLAVLLLIFICRLISFRRRRRPRPHKSSSFPASKASLSAPGIISDSDLKNLMEDLDENSSSSASNINIWENVVDRSCNSISYTAKCCKSKDGVGPLKYLSVTTFEDCSVDLLLDFYMDYDYRMQWDKTFVHHQQLQLDHASSTEFGLTIKKFTFLTPREYVLAWKLWQGTDGSFYCFSKECEHPLAPKNRKNVRVAVYRSGWRIRKVPGRNACEIRMVHQEDAGLNVEMAKLAFAKGIWSYVCKMDDALRKYSVKKQHQLSSIAGARLCIQKVPVEFEVRDDSISRVDEAVLAGNQRLGNCRSNKTKLRRMPSSKVIANGLVLLGGAICLSRGHSSLGSKVAMAYLLSKLTKRASLDLSWKEIDQSATEAQALMKFKSSLVNADPTLSNWNPATPPCTGERSNWAGVLCYNGYVWGLQLERMNLGGQIDVDALQPLRYMRAVSFMGNTFVGPMPDWKKVGAIKALYLSDNQFSGQIPADAFKGMYSLKKVHLANNRFTGPLPTSLESPKLIELRLDGNQFTGAIPKISSENLKLLNVSNNRLEGPIPSALSAMDPDSFTGNTALCGEPLPTLCDPILYPPAAPIAQSQSQLPIALLVACIVVGLILIILLIIFLLLRWRRRGSQTPQLGKPIDVEKNSNNINLNAVAVAVPAAASASASASAAGGHNIETNNTSNQVIGTPGRRSDQHQPGKLSFVDEKRQKFDLQDLMRASAEVLGSGNFGASYKAVLVDGEALVVKRFKQMNGIAREDFHEHMRRLGRLKHPNLLPLVAYLYRKEEKLLVSDFVTNGSLATLLHGKHSGVLKWSSRLKIIKGVAKGLIYLQNEVPTLSVPHGHLKSSNVLLDEDYNPLLMDYALLPVVNASHVHHVLLAYKSPEYAQHGRITKKTDVWCLGTLILETLTGRYLAHGTSADLAAWINGIAGEEESRVFDRQMEGGASASSRNQMEKMLQIGISCCKEDADKRWDLDEAARQIDLIQHDDD</sequence>
<dbReference type="AlphaFoldDB" id="A0AAD4JEL3"/>
<dbReference type="SUPFAM" id="SSF52058">
    <property type="entry name" value="L domain-like"/>
    <property type="match status" value="1"/>
</dbReference>
<comment type="subcellular location">
    <subcellularLocation>
        <location evidence="1">Membrane</location>
    </subcellularLocation>
</comment>